<dbReference type="Pfam" id="PF00179">
    <property type="entry name" value="UQ_con"/>
    <property type="match status" value="1"/>
</dbReference>
<feature type="chain" id="PRO_5026227862" evidence="1">
    <location>
        <begin position="27"/>
        <end position="205"/>
    </location>
</feature>
<accession>A0A6G1SJR8</accession>
<dbReference type="PANTHER" id="PTHR24067">
    <property type="entry name" value="UBIQUITIN-CONJUGATING ENZYME E2"/>
    <property type="match status" value="1"/>
</dbReference>
<evidence type="ECO:0000313" key="3">
    <source>
        <dbReference type="EMBL" id="MDE50451.1"/>
    </source>
</evidence>
<feature type="domain" description="UBC core" evidence="2">
    <location>
        <begin position="36"/>
        <end position="201"/>
    </location>
</feature>
<name>A0A6G1SJR8_9ACAR</name>
<dbReference type="SUPFAM" id="SSF54495">
    <property type="entry name" value="UBC-like"/>
    <property type="match status" value="1"/>
</dbReference>
<organism evidence="3">
    <name type="scientific">Aceria tosichella</name>
    <name type="common">wheat curl mite</name>
    <dbReference type="NCBI Taxonomy" id="561515"/>
    <lineage>
        <taxon>Eukaryota</taxon>
        <taxon>Metazoa</taxon>
        <taxon>Ecdysozoa</taxon>
        <taxon>Arthropoda</taxon>
        <taxon>Chelicerata</taxon>
        <taxon>Arachnida</taxon>
        <taxon>Acari</taxon>
        <taxon>Acariformes</taxon>
        <taxon>Trombidiformes</taxon>
        <taxon>Prostigmata</taxon>
        <taxon>Eupodina</taxon>
        <taxon>Eriophyoidea</taxon>
        <taxon>Eriophyidae</taxon>
        <taxon>Eriophyinae</taxon>
        <taxon>Aceriini</taxon>
        <taxon>Aceria</taxon>
    </lineage>
</organism>
<gene>
    <name evidence="3" type="primary">UBE2Q2_11</name>
    <name evidence="3" type="ORF">g.13230</name>
</gene>
<dbReference type="PROSITE" id="PS50127">
    <property type="entry name" value="UBC_2"/>
    <property type="match status" value="1"/>
</dbReference>
<sequence>MSEPVNMQMVIVVVIAILQITQVAHANADNKHGTASTSKRLMRELQGFYESGSYKNGIFAIELVNDDIYEWNVKVFKFDPDSKLQKSLLRMKEEGNEDAHVMFHIKFPDNYPFSPPFMRVAHPHIYGGFVLTGGAICMEILSEQHWSSAYTVELLIMQITSVMAQSGDIVPISDDAVPYSYRNAKLKFDALVKYHGWGSKDRESG</sequence>
<reference evidence="3" key="1">
    <citation type="submission" date="2018-10" db="EMBL/GenBank/DDBJ databases">
        <title>Transcriptome assembly of Aceria tosichella (Wheat curl mite) Type 2.</title>
        <authorList>
            <person name="Scully E.D."/>
            <person name="Geib S.M."/>
            <person name="Palmer N.A."/>
            <person name="Gupta A.K."/>
            <person name="Sarath G."/>
            <person name="Tatineni S."/>
        </authorList>
    </citation>
    <scope>NUCLEOTIDE SEQUENCE</scope>
    <source>
        <strain evidence="3">LincolnNE</strain>
    </source>
</reference>
<proteinExistence type="predicted"/>
<dbReference type="EMBL" id="GGYP01005680">
    <property type="protein sequence ID" value="MDE50451.1"/>
    <property type="molecule type" value="Transcribed_RNA"/>
</dbReference>
<dbReference type="Gene3D" id="3.10.110.10">
    <property type="entry name" value="Ubiquitin Conjugating Enzyme"/>
    <property type="match status" value="1"/>
</dbReference>
<evidence type="ECO:0000256" key="1">
    <source>
        <dbReference type="SAM" id="SignalP"/>
    </source>
</evidence>
<feature type="signal peptide" evidence="1">
    <location>
        <begin position="1"/>
        <end position="26"/>
    </location>
</feature>
<dbReference type="AlphaFoldDB" id="A0A6G1SJR8"/>
<dbReference type="InterPro" id="IPR000608">
    <property type="entry name" value="UBC"/>
</dbReference>
<keyword evidence="1" id="KW-0732">Signal</keyword>
<dbReference type="SMART" id="SM00212">
    <property type="entry name" value="UBCc"/>
    <property type="match status" value="1"/>
</dbReference>
<protein>
    <submittedName>
        <fullName evidence="3">Ubiquitin-conjugating enzyme E2 Q2</fullName>
    </submittedName>
</protein>
<dbReference type="InterPro" id="IPR016135">
    <property type="entry name" value="UBQ-conjugating_enzyme/RWD"/>
</dbReference>
<evidence type="ECO:0000259" key="2">
    <source>
        <dbReference type="PROSITE" id="PS50127"/>
    </source>
</evidence>
<dbReference type="CDD" id="cd23802">
    <property type="entry name" value="UBCc_UBE2Q"/>
    <property type="match status" value="1"/>
</dbReference>
<dbReference type="InterPro" id="IPR050113">
    <property type="entry name" value="Ub_conjugating_enzyme"/>
</dbReference>